<name>A0ABN2XYT4_9ACTN</name>
<evidence type="ECO:0000313" key="2">
    <source>
        <dbReference type="EMBL" id="GAA2119315.1"/>
    </source>
</evidence>
<evidence type="ECO:0000259" key="1">
    <source>
        <dbReference type="Pfam" id="PF04149"/>
    </source>
</evidence>
<dbReference type="EMBL" id="BAAAPF010000046">
    <property type="protein sequence ID" value="GAA2119315.1"/>
    <property type="molecule type" value="Genomic_DNA"/>
</dbReference>
<dbReference type="InterPro" id="IPR007278">
    <property type="entry name" value="DUF397"/>
</dbReference>
<keyword evidence="3" id="KW-1185">Reference proteome</keyword>
<feature type="domain" description="DUF397" evidence="1">
    <location>
        <begin position="6"/>
        <end position="57"/>
    </location>
</feature>
<dbReference type="Proteomes" id="UP001500443">
    <property type="component" value="Unassembled WGS sequence"/>
</dbReference>
<evidence type="ECO:0000313" key="3">
    <source>
        <dbReference type="Proteomes" id="UP001500443"/>
    </source>
</evidence>
<proteinExistence type="predicted"/>
<dbReference type="Pfam" id="PF04149">
    <property type="entry name" value="DUF397"/>
    <property type="match status" value="1"/>
</dbReference>
<organism evidence="2 3">
    <name type="scientific">Streptomyces synnematoformans</name>
    <dbReference type="NCBI Taxonomy" id="415721"/>
    <lineage>
        <taxon>Bacteria</taxon>
        <taxon>Bacillati</taxon>
        <taxon>Actinomycetota</taxon>
        <taxon>Actinomycetes</taxon>
        <taxon>Kitasatosporales</taxon>
        <taxon>Streptomycetaceae</taxon>
        <taxon>Streptomyces</taxon>
    </lineage>
</organism>
<sequence>MSSRSEWFKSSYSGQNGECVEVRLGADGVGVRDSKDPEGGMLGVGCGAWADFVAALKRGEFPQM</sequence>
<comment type="caution">
    <text evidence="2">The sequence shown here is derived from an EMBL/GenBank/DDBJ whole genome shotgun (WGS) entry which is preliminary data.</text>
</comment>
<gene>
    <name evidence="2" type="ORF">GCM10009802_21440</name>
</gene>
<protein>
    <submittedName>
        <fullName evidence="2">DUF397 domain-containing protein</fullName>
    </submittedName>
</protein>
<reference evidence="2 3" key="1">
    <citation type="journal article" date="2019" name="Int. J. Syst. Evol. Microbiol.">
        <title>The Global Catalogue of Microorganisms (GCM) 10K type strain sequencing project: providing services to taxonomists for standard genome sequencing and annotation.</title>
        <authorList>
            <consortium name="The Broad Institute Genomics Platform"/>
            <consortium name="The Broad Institute Genome Sequencing Center for Infectious Disease"/>
            <person name="Wu L."/>
            <person name="Ma J."/>
        </authorList>
    </citation>
    <scope>NUCLEOTIDE SEQUENCE [LARGE SCALE GENOMIC DNA]</scope>
    <source>
        <strain evidence="2 3">JCM 15481</strain>
    </source>
</reference>
<accession>A0ABN2XYT4</accession>
<dbReference type="RefSeq" id="WP_344289570.1">
    <property type="nucleotide sequence ID" value="NZ_BAAAPF010000046.1"/>
</dbReference>